<evidence type="ECO:0008006" key="3">
    <source>
        <dbReference type="Google" id="ProtNLM"/>
    </source>
</evidence>
<evidence type="ECO:0000313" key="1">
    <source>
        <dbReference type="EMBL" id="MBF9236329.1"/>
    </source>
</evidence>
<gene>
    <name evidence="1" type="ORF">I2I05_02870</name>
</gene>
<protein>
    <recommendedName>
        <fullName evidence="3">Nucleotide-diphospho-sugar transferase domain-containing protein</fullName>
    </recommendedName>
</protein>
<accession>A0ABS0IE36</accession>
<name>A0ABS0IE36_9BACT</name>
<comment type="caution">
    <text evidence="1">The sequence shown here is derived from an EMBL/GenBank/DDBJ whole genome shotgun (WGS) entry which is preliminary data.</text>
</comment>
<dbReference type="RefSeq" id="WP_196280679.1">
    <property type="nucleotide sequence ID" value="NZ_JADQDQ010000001.1"/>
</dbReference>
<keyword evidence="2" id="KW-1185">Reference proteome</keyword>
<dbReference type="InterPro" id="IPR029044">
    <property type="entry name" value="Nucleotide-diphossugar_trans"/>
</dbReference>
<sequence length="340" mass="38423">MTNLVILTYGSETEYKRGILAVLSYCAWASEAAETGQVLVFTDNAAYFRPFFTGLQVTFRELTPEDIRTYQGPAAFVHRLKVAVIDEVLRRYPEDNLLYLDADTFVFADPRPLVAQISPTTSLMHALEYPLDSPSGEGGKERAQLLQLLAHETFQTSRGEEQFLPSHHSWNAGVLGLSASAAAYMADVLVLTDAFYAGSESHISEQLAFCLVLQTRSSLRASDQVVYHYWQGREKLAVDALLAAVLTDSFAASPLEKKRTVMRQFTRQLPARIRDYLHAHPEIELRDQAIAALHGQHFKTGYQLAWRYLLKKPGDTQFIRVLLYYTRRGLKRRVSSLQQS</sequence>
<dbReference type="Proteomes" id="UP000597617">
    <property type="component" value="Unassembled WGS sequence"/>
</dbReference>
<dbReference type="SUPFAM" id="SSF53448">
    <property type="entry name" value="Nucleotide-diphospho-sugar transferases"/>
    <property type="match status" value="1"/>
</dbReference>
<organism evidence="1 2">
    <name type="scientific">Hymenobacter jeongseonensis</name>
    <dbReference type="NCBI Taxonomy" id="2791027"/>
    <lineage>
        <taxon>Bacteria</taxon>
        <taxon>Pseudomonadati</taxon>
        <taxon>Bacteroidota</taxon>
        <taxon>Cytophagia</taxon>
        <taxon>Cytophagales</taxon>
        <taxon>Hymenobacteraceae</taxon>
        <taxon>Hymenobacter</taxon>
    </lineage>
</organism>
<reference evidence="1 2" key="1">
    <citation type="submission" date="2020-11" db="EMBL/GenBank/DDBJ databases">
        <authorList>
            <person name="Kim M.K."/>
        </authorList>
    </citation>
    <scope>NUCLEOTIDE SEQUENCE [LARGE SCALE GENOMIC DNA]</scope>
    <source>
        <strain evidence="1 2">BT683</strain>
    </source>
</reference>
<proteinExistence type="predicted"/>
<dbReference type="EMBL" id="JADQDQ010000001">
    <property type="protein sequence ID" value="MBF9236329.1"/>
    <property type="molecule type" value="Genomic_DNA"/>
</dbReference>
<evidence type="ECO:0000313" key="2">
    <source>
        <dbReference type="Proteomes" id="UP000597617"/>
    </source>
</evidence>